<gene>
    <name evidence="1" type="ORF">CPELLU_LOCUS14082</name>
</gene>
<dbReference type="AlphaFoldDB" id="A0A9N9NKM7"/>
<evidence type="ECO:0000313" key="2">
    <source>
        <dbReference type="Proteomes" id="UP000789759"/>
    </source>
</evidence>
<keyword evidence="2" id="KW-1185">Reference proteome</keyword>
<dbReference type="OrthoDB" id="2405775at2759"/>
<proteinExistence type="predicted"/>
<comment type="caution">
    <text evidence="1">The sequence shown here is derived from an EMBL/GenBank/DDBJ whole genome shotgun (WGS) entry which is preliminary data.</text>
</comment>
<protein>
    <submittedName>
        <fullName evidence="1">20509_t:CDS:1</fullName>
    </submittedName>
</protein>
<dbReference type="Proteomes" id="UP000789759">
    <property type="component" value="Unassembled WGS sequence"/>
</dbReference>
<reference evidence="1" key="1">
    <citation type="submission" date="2021-06" db="EMBL/GenBank/DDBJ databases">
        <authorList>
            <person name="Kallberg Y."/>
            <person name="Tangrot J."/>
            <person name="Rosling A."/>
        </authorList>
    </citation>
    <scope>NUCLEOTIDE SEQUENCE</scope>
    <source>
        <strain evidence="1">FL966</strain>
    </source>
</reference>
<dbReference type="EMBL" id="CAJVQA010016073">
    <property type="protein sequence ID" value="CAG8740906.1"/>
    <property type="molecule type" value="Genomic_DNA"/>
</dbReference>
<feature type="non-terminal residue" evidence="1">
    <location>
        <position position="139"/>
    </location>
</feature>
<sequence length="139" mass="15863">QLNNPRQFKKWIKCLRAKKHPHPQAGEASFLARQIVAGVLPIFGELKKSSPRQPANHPNLYLTRLLSVEHISLENLPDEEMPFAKETAEDSEENFKKNSEKFAKKEHDLNNLMSNLNNLIGKLEDLGQSMNMFDPKEGS</sequence>
<organism evidence="1 2">
    <name type="scientific">Cetraspora pellucida</name>
    <dbReference type="NCBI Taxonomy" id="1433469"/>
    <lineage>
        <taxon>Eukaryota</taxon>
        <taxon>Fungi</taxon>
        <taxon>Fungi incertae sedis</taxon>
        <taxon>Mucoromycota</taxon>
        <taxon>Glomeromycotina</taxon>
        <taxon>Glomeromycetes</taxon>
        <taxon>Diversisporales</taxon>
        <taxon>Gigasporaceae</taxon>
        <taxon>Cetraspora</taxon>
    </lineage>
</organism>
<evidence type="ECO:0000313" key="1">
    <source>
        <dbReference type="EMBL" id="CAG8740906.1"/>
    </source>
</evidence>
<accession>A0A9N9NKM7</accession>
<name>A0A9N9NKM7_9GLOM</name>